<keyword evidence="2" id="KW-1185">Reference proteome</keyword>
<dbReference type="AlphaFoldDB" id="M1X094"/>
<comment type="caution">
    <text evidence="1">The sequence shown here is derived from an EMBL/GenBank/DDBJ whole genome shotgun (WGS) entry which is preliminary data.</text>
</comment>
<proteinExistence type="predicted"/>
<accession>M1X094</accession>
<dbReference type="Proteomes" id="UP000053051">
    <property type="component" value="Unassembled WGS sequence"/>
</dbReference>
<evidence type="ECO:0000313" key="1">
    <source>
        <dbReference type="EMBL" id="CCH67383.1"/>
    </source>
</evidence>
<reference evidence="1 2" key="1">
    <citation type="submission" date="2012-05" db="EMBL/GenBank/DDBJ databases">
        <authorList>
            <person name="Hilton J."/>
        </authorList>
    </citation>
    <scope>NUCLEOTIDE SEQUENCE [LARGE SCALE GENOMIC DNA]</scope>
    <source>
        <strain evidence="1 2">HH01</strain>
    </source>
</reference>
<reference evidence="2" key="2">
    <citation type="submission" date="2016-01" db="EMBL/GenBank/DDBJ databases">
        <title>Diatom-associated endosymboitic cyanobacterium lacks core nitrogen metabolism enzymes.</title>
        <authorList>
            <person name="Hilton J.A."/>
            <person name="Foster R.A."/>
            <person name="Tripp H.J."/>
            <person name="Carter B.J."/>
            <person name="Zehr J.P."/>
            <person name="Villareal T.A."/>
        </authorList>
    </citation>
    <scope>NUCLEOTIDE SEQUENCE [LARGE SCALE GENOMIC DNA]</scope>
    <source>
        <strain evidence="2">HH01</strain>
    </source>
</reference>
<name>M1X094_9NOST</name>
<sequence length="39" mass="4207">MGNISRNLPLIMDQCAWDYAGIKFIGGTPINPVETLLSG</sequence>
<evidence type="ECO:0000313" key="2">
    <source>
        <dbReference type="Proteomes" id="UP000053051"/>
    </source>
</evidence>
<dbReference type="EMBL" id="CAIY01000044">
    <property type="protein sequence ID" value="CCH67383.1"/>
    <property type="molecule type" value="Genomic_DNA"/>
</dbReference>
<organism evidence="1 2">
    <name type="scientific">Richelia intracellularis HH01</name>
    <dbReference type="NCBI Taxonomy" id="1165094"/>
    <lineage>
        <taxon>Bacteria</taxon>
        <taxon>Bacillati</taxon>
        <taxon>Cyanobacteriota</taxon>
        <taxon>Cyanophyceae</taxon>
        <taxon>Nostocales</taxon>
        <taxon>Nostocaceae</taxon>
        <taxon>Richelia</taxon>
    </lineage>
</organism>
<gene>
    <name evidence="1" type="ORF">RINTHH_12280</name>
</gene>
<protein>
    <submittedName>
        <fullName evidence="1">Uncharacterized protein</fullName>
    </submittedName>
</protein>